<dbReference type="EMBL" id="LXQA011137477">
    <property type="protein sequence ID" value="MCI86333.1"/>
    <property type="molecule type" value="Genomic_DNA"/>
</dbReference>
<feature type="region of interest" description="Disordered" evidence="1">
    <location>
        <begin position="1"/>
        <end position="20"/>
    </location>
</feature>
<proteinExistence type="predicted"/>
<name>A0A392VFU3_9FABA</name>
<dbReference type="AlphaFoldDB" id="A0A392VFU3"/>
<organism evidence="2 3">
    <name type="scientific">Trifolium medium</name>
    <dbReference type="NCBI Taxonomy" id="97028"/>
    <lineage>
        <taxon>Eukaryota</taxon>
        <taxon>Viridiplantae</taxon>
        <taxon>Streptophyta</taxon>
        <taxon>Embryophyta</taxon>
        <taxon>Tracheophyta</taxon>
        <taxon>Spermatophyta</taxon>
        <taxon>Magnoliopsida</taxon>
        <taxon>eudicotyledons</taxon>
        <taxon>Gunneridae</taxon>
        <taxon>Pentapetalae</taxon>
        <taxon>rosids</taxon>
        <taxon>fabids</taxon>
        <taxon>Fabales</taxon>
        <taxon>Fabaceae</taxon>
        <taxon>Papilionoideae</taxon>
        <taxon>50 kb inversion clade</taxon>
        <taxon>NPAAA clade</taxon>
        <taxon>Hologalegina</taxon>
        <taxon>IRL clade</taxon>
        <taxon>Trifolieae</taxon>
        <taxon>Trifolium</taxon>
    </lineage>
</organism>
<sequence>MKKEDVTTSVKQKEDTAGEENVIKEKVVKEEVVVAEKGKKKDKKRKTFGIKIDEGRSK</sequence>
<accession>A0A392VFU3</accession>
<evidence type="ECO:0000313" key="2">
    <source>
        <dbReference type="EMBL" id="MCI86333.1"/>
    </source>
</evidence>
<protein>
    <submittedName>
        <fullName evidence="2">Uncharacterized protein</fullName>
    </submittedName>
</protein>
<feature type="non-terminal residue" evidence="2">
    <location>
        <position position="58"/>
    </location>
</feature>
<reference evidence="2 3" key="1">
    <citation type="journal article" date="2018" name="Front. Plant Sci.">
        <title>Red Clover (Trifolium pratense) and Zigzag Clover (T. medium) - A Picture of Genomic Similarities and Differences.</title>
        <authorList>
            <person name="Dluhosova J."/>
            <person name="Istvanek J."/>
            <person name="Nedelnik J."/>
            <person name="Repkova J."/>
        </authorList>
    </citation>
    <scope>NUCLEOTIDE SEQUENCE [LARGE SCALE GENOMIC DNA]</scope>
    <source>
        <strain evidence="3">cv. 10/8</strain>
        <tissue evidence="2">Leaf</tissue>
    </source>
</reference>
<dbReference type="Proteomes" id="UP000265520">
    <property type="component" value="Unassembled WGS sequence"/>
</dbReference>
<keyword evidence="3" id="KW-1185">Reference proteome</keyword>
<comment type="caution">
    <text evidence="2">The sequence shown here is derived from an EMBL/GenBank/DDBJ whole genome shotgun (WGS) entry which is preliminary data.</text>
</comment>
<evidence type="ECO:0000313" key="3">
    <source>
        <dbReference type="Proteomes" id="UP000265520"/>
    </source>
</evidence>
<evidence type="ECO:0000256" key="1">
    <source>
        <dbReference type="SAM" id="MobiDB-lite"/>
    </source>
</evidence>